<dbReference type="OrthoDB" id="8594152at2"/>
<feature type="domain" description="AAA+ ATPase" evidence="1">
    <location>
        <begin position="22"/>
        <end position="338"/>
    </location>
</feature>
<dbReference type="PANTHER" id="PTHR43581:SF2">
    <property type="entry name" value="EXCINUCLEASE ATPASE SUBUNIT"/>
    <property type="match status" value="1"/>
</dbReference>
<name>A0A318J8B4_9NEIS</name>
<dbReference type="AlphaFoldDB" id="A0A318J8B4"/>
<dbReference type="InterPro" id="IPR003593">
    <property type="entry name" value="AAA+_ATPase"/>
</dbReference>
<dbReference type="SMART" id="SM00382">
    <property type="entry name" value="AAA"/>
    <property type="match status" value="1"/>
</dbReference>
<keyword evidence="3" id="KW-1185">Reference proteome</keyword>
<dbReference type="GO" id="GO:0005524">
    <property type="term" value="F:ATP binding"/>
    <property type="evidence" value="ECO:0007669"/>
    <property type="project" value="UniProtKB-KW"/>
</dbReference>
<protein>
    <submittedName>
        <fullName evidence="2">Putative ATP-binding protein involved in virulence</fullName>
    </submittedName>
</protein>
<dbReference type="PANTHER" id="PTHR43581">
    <property type="entry name" value="ATP/GTP PHOSPHATASE"/>
    <property type="match status" value="1"/>
</dbReference>
<keyword evidence="2" id="KW-0067">ATP-binding</keyword>
<reference evidence="2 3" key="1">
    <citation type="submission" date="2018-05" db="EMBL/GenBank/DDBJ databases">
        <title>Genomic Encyclopedia of Type Strains, Phase IV (KMG-IV): sequencing the most valuable type-strain genomes for metagenomic binning, comparative biology and taxonomic classification.</title>
        <authorList>
            <person name="Goeker M."/>
        </authorList>
    </citation>
    <scope>NUCLEOTIDE SEQUENCE [LARGE SCALE GENOMIC DNA]</scope>
    <source>
        <strain evidence="2 3">DSM 25134</strain>
    </source>
</reference>
<dbReference type="SUPFAM" id="SSF52540">
    <property type="entry name" value="P-loop containing nucleoside triphosphate hydrolases"/>
    <property type="match status" value="1"/>
</dbReference>
<organism evidence="2 3">
    <name type="scientific">Aquitalea magnusonii</name>
    <dbReference type="NCBI Taxonomy" id="332411"/>
    <lineage>
        <taxon>Bacteria</taxon>
        <taxon>Pseudomonadati</taxon>
        <taxon>Pseudomonadota</taxon>
        <taxon>Betaproteobacteria</taxon>
        <taxon>Neisseriales</taxon>
        <taxon>Chromobacteriaceae</taxon>
        <taxon>Aquitalea</taxon>
    </lineage>
</organism>
<dbReference type="EMBL" id="QJKC01000016">
    <property type="protein sequence ID" value="PXX42966.1"/>
    <property type="molecule type" value="Genomic_DNA"/>
</dbReference>
<sequence>MILRELEVSNYRPFRSERFAFSERVTVIAGVNGRGKSAILDALSLLLSRLLPQVTPARGGYKYLKPQDVHQGEHALKISLSASFEDIPVEFAIDYDPAEGQRPGKLLPQIKREIHRIYGDPQRAGDAAPIAVYYTTDRAAYRLPKRLLTGLPQSQSAAYHGALFNRQIDFRDFMSRYRGWADSIVRGEDCDQKNQRTLETIDRAVREFLPGFSDIRVEQEPLRLLVSKQGQTLDLTQMSDGERSLLAMMIDLCRRLVLANPELDDPLQGTGVVLVDEVELHLHPQWQREIVEKLRRTFPRMQFILTTHSPFVVQTLRPGELRLLGENLDDEALQDPGEYANRGLEEVATKVMGIEDPNIVPRYTQMLDAAREYYQLLETAQPGDEQQLGELKARLEELVAPFPDEPAYRAFLEVQRVAAFREGNRNGEGTP</sequence>
<keyword evidence="2" id="KW-0547">Nucleotide-binding</keyword>
<dbReference type="InterPro" id="IPR027417">
    <property type="entry name" value="P-loop_NTPase"/>
</dbReference>
<dbReference type="InterPro" id="IPR051396">
    <property type="entry name" value="Bact_Antivir_Def_Nuclease"/>
</dbReference>
<dbReference type="Pfam" id="PF13304">
    <property type="entry name" value="AAA_21"/>
    <property type="match status" value="1"/>
</dbReference>
<evidence type="ECO:0000313" key="3">
    <source>
        <dbReference type="Proteomes" id="UP000248395"/>
    </source>
</evidence>
<evidence type="ECO:0000313" key="2">
    <source>
        <dbReference type="EMBL" id="PXX42966.1"/>
    </source>
</evidence>
<dbReference type="RefSeq" id="WP_059285405.1">
    <property type="nucleotide sequence ID" value="NZ_LNQU01000025.1"/>
</dbReference>
<dbReference type="Gene3D" id="3.40.50.300">
    <property type="entry name" value="P-loop containing nucleotide triphosphate hydrolases"/>
    <property type="match status" value="1"/>
</dbReference>
<dbReference type="InterPro" id="IPR003959">
    <property type="entry name" value="ATPase_AAA_core"/>
</dbReference>
<dbReference type="GO" id="GO:0016887">
    <property type="term" value="F:ATP hydrolysis activity"/>
    <property type="evidence" value="ECO:0007669"/>
    <property type="project" value="InterPro"/>
</dbReference>
<proteinExistence type="predicted"/>
<comment type="caution">
    <text evidence="2">The sequence shown here is derived from an EMBL/GenBank/DDBJ whole genome shotgun (WGS) entry which is preliminary data.</text>
</comment>
<accession>A0A318J8B4</accession>
<dbReference type="Proteomes" id="UP000248395">
    <property type="component" value="Unassembled WGS sequence"/>
</dbReference>
<gene>
    <name evidence="2" type="ORF">DFR38_11676</name>
</gene>
<evidence type="ECO:0000259" key="1">
    <source>
        <dbReference type="SMART" id="SM00382"/>
    </source>
</evidence>